<dbReference type="Pfam" id="PF17167">
    <property type="entry name" value="Glyco_hydro_94"/>
    <property type="match status" value="1"/>
</dbReference>
<dbReference type="SMART" id="SM01068">
    <property type="entry name" value="CBM_X"/>
    <property type="match status" value="2"/>
</dbReference>
<dbReference type="PANTHER" id="PTHR37469:SF2">
    <property type="entry name" value="CELLOBIONIC ACID PHOSPHORYLASE"/>
    <property type="match status" value="1"/>
</dbReference>
<protein>
    <submittedName>
        <fullName evidence="7">N,N'-diacetylchitobiose phosphorylase</fullName>
        <ecNumber evidence="7">2.4.1.280</ecNumber>
    </submittedName>
</protein>
<gene>
    <name evidence="7" type="primary">chbP_1</name>
    <name evidence="7" type="ORF">Pla110_41820</name>
</gene>
<dbReference type="InterPro" id="IPR019282">
    <property type="entry name" value="Glycoamylase-like_cons_dom"/>
</dbReference>
<dbReference type="PANTHER" id="PTHR37469">
    <property type="entry name" value="CELLOBIONIC ACID PHOSPHORYLASE-RELATED"/>
    <property type="match status" value="1"/>
</dbReference>
<feature type="domain" description="Glycosyl hydrolase 94 supersandwich" evidence="4">
    <location>
        <begin position="2135"/>
        <end position="2403"/>
    </location>
</feature>
<keyword evidence="8" id="KW-1185">Reference proteome</keyword>
<dbReference type="OrthoDB" id="9769991at2"/>
<sequence length="2924" mass="330913">MHLPIIWQRVSRFLSSRLLSKPSFPWRGPADEKPLRSDLFSIDQLERHAKLIAASHKLIPRTGTDRLLSRLEDNQKVLIETYDLVAAAADKSRQIEPAAEWLLDNFYLIEEEIREIRRLLPPAYSRELPRIADQETGSAPRIYKIALELITHVDGRIDSTSLDSFVASYQSIQPLLLGELWALPLMLRLALIENLRRVAIRIASARCDRDLASDWADRMIQVVEEKPADLILVLADMTRQSPPLSGAFLSELSRYFHEQNPNFAFANSWLDHRLADEMLTVEQVVRTEGQSQAVDQVSFGNSIHSLRFLDANDWREFIREHSQVERTLEGDPSGTYREMEFLTRDRYRHAVEDIAKRSSLTENEVAALAVQLAEKQSSAESENRTSHVGYYLIDSGRVVLERESDVRFSFVASLEKLRRRFPLSFYLAMIVVITIATVWGYAELAHSEDANWQTLLILGLPLTLCVSAMGVELTNWLTKQFVSPVSLPRLALENGIPSEHRTLVAIPTMLTSQNEIEKLLDGLELRYLSNRDPCLHFALLTDLKDADADVLPEDEELINQARQGIELLNQKYIDDRTDIFYLLHRSRQWNANENCWMGYERKRGKLADLNAMLRGAEDRFSDVIGDTTVLQNVRFVITLDTDTELPREAAIKLIGTLAHPLNRPVYDEQLNRVVAGYTILQPQVGVGLLNTLKSRFTRIYAGDAGIDPYTRVVADVYQDLFEEGSFVGKGIYDVDSFERSCNDFPDNTILSHDLLEGAYCRSALVSDVTLYESYPAGYLSDMSRRHRWIRGDWQIAGWLFPTVRGRSDQSEKNPITALSRWKLLDNLRRSLIPIALLSTIMISWFMSVNVAIVTTLFLIGASLLPLLVDFTSRLLNLPVDLPYGIHLRFSIQRLSRPLLQQLLSFVFLPYEAFVSLDAIGRTLVRTCWTKRHLLEWKTASDSERGAKGSFLSFVRSMIVAPLLAGVLCIVFLTAEMEILFWVSPLLFCWAVSPAIAWWLSQPVQLSTPQLSADQLLFLRKLSRKTWRYFEEFVTAEENWLPPDNIHQNPDLVIASRTSPTNIGMALLSYLTAYDFGYCSASQFHSRSQETLKTLAKMERYRGHFLNWYDTRTLAPLYPQYVSMVDSGNLAANLHVFSSGCQEFASTSLLPARTFDGLSDTLHVLLDLVTQWKESPSRTRTIEIVRAQLNQVEHGPTSLLSANALLTELITATTDLKSVDVQDSEYHWWVTAFEDACREHQADLLHLATWLDIPRPPVNSVSTGADQDRKFLHRTYVILDELDASGTLSKVAELQSTLQPLFNQINTTASEVEKEWCRKLSSAISIASERAARRLNEFEAIALQAREFAEMDFNLLYDPVRDLFSIGFNVSERRLDAGYYDLLASEARLASYLVIAKGEYGQKHWFALGRLLTTTGRSPALLSWSGSMFEYLMPLLVMPSYENTLLNSSYHSIVRRQIEYGNQRGVPWGISESGYNTIDVNHIYQYKAFGVPGLGLKRGLAEDLVIAPYATVLALMVEPQAACRNLERLQAEEQMGPYGFYEAVDYTPSRLQPGAEKATVKQFMAHHEGMSLLSLAFLLLDKPMQRRFLSDPLLRSCSLLLQERVPQETAPVLPHASEARATRIATAEETGGMRVITNPSNVEIETHLLSNDHYHVAISSAGGGFSRWGDLAITRWREDVTRDNHGIFCYIRDFENDALWSNTFQPKNTTGSGYEAIFTQSRAEFRRIDYQIETYTQVSVSPEDDIELRRIALTNRSEEPRHLELTSYAEVVLAPQAQDEAHPAFSNLFVQTELVPNHQAIYCTRRPRSREEQPPWLLHMITVRGEITEPTSYETDRSTFIGRQRTLQNPIACEQKGPLSNSEGSVLDPIVSIRQTVLLQPNESIQLDVVTGIAPTRSEVELLSEKYSDPSLTDRVFNLAWTHGHILLQQLGASELDAQIYGKLASSIIYSSSIRRARRDILNRNRQGQSGLWGYGISGDLPIVLVQIRDADRLELVKQAVQAHAYWRMKGLAVDLVIWNEDDSVYRQSLQERITDLVATSTEALFTDRPGGIFIRRGEQISEEDRVLLQTVSRVILSGDSGTLQEQAEKYVRTSSSVPMLKISEQTSHPSVRFETPYHDLKFFNGYGGFSQDGHEYIIILKKGEAPPAPWVNVIANKDFGTVISEGGSAYSWRENSHEFRITPWYNDSVTDPSGEAMYLRDEETGRFWSPTPLPARGRNTYITRHGFGYTIFDSTEEGITTELSVYVATEEPVKFCKLKVTNNSGRARRLSIFSFSELVLGESRSKSSMHVTTEFDSESGAILARNVYSPEFGDRVAFFNCSEPNRTFTGDRTEFLGRNGSTADPAALKRSRLSGRVGAGYDPCAAFHTPLNLIEGQEKIVTFTMGAARGTADARNLAQRFRDVDSANRAIEGVWHYWSQTLGVIHLQTPDTSVNFLANGWLLYQTLACRMWARSGFYQSGGAYGFRDQLQDAMALVHAEPQLLREHLLRAAAHQFAEGDVQHWWHPPVGRGVRTHFSDDYLWLPLAICKYVNTTGDRGVLDEQVPFLTSRPLRDDEESNYDLPQTSDEMGTLIEHGIRAIKNGLKFGEHGLPLMGCGDWNDGMNLVGEHGRGESVWLGFFMVHVLTEYSGLLRSLGNEHVAHELKTEIDQLKLSLENHGWDGDWYRRAYFDDGTPLGSKQNDECQIDAISQSWSVLSGVANPERGTQAMQSVQDRLVRKEEGLILLLDPPFNHSDLNPGYIKGYVPGVRENGGQYTHSAIWTVMATAALGNNENAWDLFSLINPVKHGDSSDAIAIYRVEPYVVAADVYGVDPHTGRGGWTWYTGSAGWMYRLLIESFLGIELDIDKLRLQPCLPEAWTRFKIHYRFHETFYHISFDNEGANTSVQRLTLDGVEISESFIQLINDNQDHQVEVVMRPDDLHPS</sequence>
<dbReference type="SUPFAM" id="SSF48208">
    <property type="entry name" value="Six-hairpin glycosidases"/>
    <property type="match status" value="1"/>
</dbReference>
<dbReference type="InterPro" id="IPR010383">
    <property type="entry name" value="Glyco_hydrolase_94_b-supersand"/>
</dbReference>
<dbReference type="InterPro" id="IPR011013">
    <property type="entry name" value="Gal_mutarotase_sf_dom"/>
</dbReference>
<dbReference type="Gene3D" id="1.50.10.10">
    <property type="match status" value="1"/>
</dbReference>
<dbReference type="Gene3D" id="2.60.420.10">
    <property type="entry name" value="Maltose phosphorylase, domain 3"/>
    <property type="match status" value="1"/>
</dbReference>
<dbReference type="Proteomes" id="UP000317178">
    <property type="component" value="Chromosome"/>
</dbReference>
<keyword evidence="1 7" id="KW-0328">Glycosyltransferase</keyword>
<dbReference type="InterPro" id="IPR033432">
    <property type="entry name" value="GH94_catalytic"/>
</dbReference>
<dbReference type="KEGG" id="plon:Pla110_41820"/>
<dbReference type="CDD" id="cd11756">
    <property type="entry name" value="GH94N_ChvB_NdvB_1_like"/>
    <property type="match status" value="1"/>
</dbReference>
<feature type="transmembrane region" description="Helical" evidence="3">
    <location>
        <begin position="950"/>
        <end position="972"/>
    </location>
</feature>
<name>A0A518CT81_9PLAN</name>
<reference evidence="7 8" key="1">
    <citation type="submission" date="2019-02" db="EMBL/GenBank/DDBJ databases">
        <title>Deep-cultivation of Planctomycetes and their phenomic and genomic characterization uncovers novel biology.</title>
        <authorList>
            <person name="Wiegand S."/>
            <person name="Jogler M."/>
            <person name="Boedeker C."/>
            <person name="Pinto D."/>
            <person name="Vollmers J."/>
            <person name="Rivas-Marin E."/>
            <person name="Kohn T."/>
            <person name="Peeters S.H."/>
            <person name="Heuer A."/>
            <person name="Rast P."/>
            <person name="Oberbeckmann S."/>
            <person name="Bunk B."/>
            <person name="Jeske O."/>
            <person name="Meyerdierks A."/>
            <person name="Storesund J.E."/>
            <person name="Kallscheuer N."/>
            <person name="Luecker S."/>
            <person name="Lage O.M."/>
            <person name="Pohl T."/>
            <person name="Merkel B.J."/>
            <person name="Hornburger P."/>
            <person name="Mueller R.-W."/>
            <person name="Bruemmer F."/>
            <person name="Labrenz M."/>
            <person name="Spormann A.M."/>
            <person name="Op den Camp H."/>
            <person name="Overmann J."/>
            <person name="Amann R."/>
            <person name="Jetten M.S.M."/>
            <person name="Mascher T."/>
            <person name="Medema M.H."/>
            <person name="Devos D.P."/>
            <person name="Kaster A.-K."/>
            <person name="Ovreas L."/>
            <person name="Rohde M."/>
            <person name="Galperin M.Y."/>
            <person name="Jogler C."/>
        </authorList>
    </citation>
    <scope>NUCLEOTIDE SEQUENCE [LARGE SCALE GENOMIC DNA]</scope>
    <source>
        <strain evidence="7 8">Pla110</strain>
    </source>
</reference>
<dbReference type="CDD" id="cd11753">
    <property type="entry name" value="GH94N_ChvB_NdvB_2_like"/>
    <property type="match status" value="1"/>
</dbReference>
<dbReference type="Pfam" id="PF06165">
    <property type="entry name" value="GH94_b-supersand"/>
    <property type="match status" value="2"/>
</dbReference>
<accession>A0A518CT81</accession>
<feature type="domain" description="Glycoamylase-like" evidence="5">
    <location>
        <begin position="1381"/>
        <end position="1575"/>
    </location>
</feature>
<evidence type="ECO:0000256" key="3">
    <source>
        <dbReference type="SAM" id="Phobius"/>
    </source>
</evidence>
<organism evidence="7 8">
    <name type="scientific">Polystyrenella longa</name>
    <dbReference type="NCBI Taxonomy" id="2528007"/>
    <lineage>
        <taxon>Bacteria</taxon>
        <taxon>Pseudomonadati</taxon>
        <taxon>Planctomycetota</taxon>
        <taxon>Planctomycetia</taxon>
        <taxon>Planctomycetales</taxon>
        <taxon>Planctomycetaceae</taxon>
        <taxon>Polystyrenella</taxon>
    </lineage>
</organism>
<keyword evidence="2 7" id="KW-0808">Transferase</keyword>
<dbReference type="Gene3D" id="1.50.10.140">
    <property type="match status" value="2"/>
</dbReference>
<keyword evidence="3" id="KW-0812">Transmembrane</keyword>
<dbReference type="InterPro" id="IPR008928">
    <property type="entry name" value="6-hairpin_glycosidase_sf"/>
</dbReference>
<keyword evidence="3" id="KW-0472">Membrane</keyword>
<dbReference type="InterPro" id="IPR012341">
    <property type="entry name" value="6hp_glycosidase-like_sf"/>
</dbReference>
<feature type="transmembrane region" description="Helical" evidence="3">
    <location>
        <begin position="831"/>
        <end position="864"/>
    </location>
</feature>
<dbReference type="Pfam" id="PF10091">
    <property type="entry name" value="Glycoamylase"/>
    <property type="match status" value="1"/>
</dbReference>
<evidence type="ECO:0000256" key="1">
    <source>
        <dbReference type="ARBA" id="ARBA00022676"/>
    </source>
</evidence>
<dbReference type="GO" id="GO:0016757">
    <property type="term" value="F:glycosyltransferase activity"/>
    <property type="evidence" value="ECO:0007669"/>
    <property type="project" value="UniProtKB-KW"/>
</dbReference>
<dbReference type="GO" id="GO:0005975">
    <property type="term" value="P:carbohydrate metabolic process"/>
    <property type="evidence" value="ECO:0007669"/>
    <property type="project" value="InterPro"/>
</dbReference>
<evidence type="ECO:0000259" key="6">
    <source>
        <dbReference type="Pfam" id="PF17167"/>
    </source>
</evidence>
<feature type="domain" description="Glycosyl hydrolase 94 supersandwich" evidence="4">
    <location>
        <begin position="1633"/>
        <end position="1909"/>
    </location>
</feature>
<evidence type="ECO:0000259" key="4">
    <source>
        <dbReference type="Pfam" id="PF06165"/>
    </source>
</evidence>
<feature type="transmembrane region" description="Helical" evidence="3">
    <location>
        <begin position="454"/>
        <end position="471"/>
    </location>
</feature>
<proteinExistence type="predicted"/>
<dbReference type="InterPro" id="IPR037820">
    <property type="entry name" value="GH94N_NdvB"/>
</dbReference>
<dbReference type="InterPro" id="IPR037018">
    <property type="entry name" value="GH65_N"/>
</dbReference>
<dbReference type="GO" id="GO:0030246">
    <property type="term" value="F:carbohydrate binding"/>
    <property type="evidence" value="ECO:0007669"/>
    <property type="project" value="InterPro"/>
</dbReference>
<dbReference type="InterPro" id="IPR037824">
    <property type="entry name" value="GH94N_2_NdvB"/>
</dbReference>
<feature type="domain" description="Glycosyl hydrolase 94 catalytic" evidence="6">
    <location>
        <begin position="2417"/>
        <end position="2841"/>
    </location>
</feature>
<dbReference type="InterPro" id="IPR052047">
    <property type="entry name" value="GH94_Enzymes"/>
</dbReference>
<dbReference type="EC" id="2.4.1.280" evidence="7"/>
<feature type="transmembrane region" description="Helical" evidence="3">
    <location>
        <begin position="979"/>
        <end position="999"/>
    </location>
</feature>
<keyword evidence="3" id="KW-1133">Transmembrane helix</keyword>
<dbReference type="EMBL" id="CP036281">
    <property type="protein sequence ID" value="QDU82426.1"/>
    <property type="molecule type" value="Genomic_DNA"/>
</dbReference>
<feature type="transmembrane region" description="Helical" evidence="3">
    <location>
        <begin position="423"/>
        <end position="442"/>
    </location>
</feature>
<dbReference type="Gene3D" id="2.70.98.40">
    <property type="entry name" value="Glycoside hydrolase, family 65, N-terminal domain"/>
    <property type="match status" value="2"/>
</dbReference>
<dbReference type="SUPFAM" id="SSF74650">
    <property type="entry name" value="Galactose mutarotase-like"/>
    <property type="match status" value="2"/>
</dbReference>
<evidence type="ECO:0000256" key="2">
    <source>
        <dbReference type="ARBA" id="ARBA00022679"/>
    </source>
</evidence>
<evidence type="ECO:0000259" key="5">
    <source>
        <dbReference type="Pfam" id="PF10091"/>
    </source>
</evidence>
<evidence type="ECO:0000313" key="8">
    <source>
        <dbReference type="Proteomes" id="UP000317178"/>
    </source>
</evidence>
<evidence type="ECO:0000313" key="7">
    <source>
        <dbReference type="EMBL" id="QDU82426.1"/>
    </source>
</evidence>